<gene>
    <name evidence="1" type="ORF">ElyMa_000293100</name>
</gene>
<protein>
    <submittedName>
        <fullName evidence="1">Uncharacterized protein</fullName>
    </submittedName>
</protein>
<dbReference type="AlphaFoldDB" id="A0AAV4F7S6"/>
<organism evidence="1 2">
    <name type="scientific">Elysia marginata</name>
    <dbReference type="NCBI Taxonomy" id="1093978"/>
    <lineage>
        <taxon>Eukaryota</taxon>
        <taxon>Metazoa</taxon>
        <taxon>Spiralia</taxon>
        <taxon>Lophotrochozoa</taxon>
        <taxon>Mollusca</taxon>
        <taxon>Gastropoda</taxon>
        <taxon>Heterobranchia</taxon>
        <taxon>Euthyneura</taxon>
        <taxon>Panpulmonata</taxon>
        <taxon>Sacoglossa</taxon>
        <taxon>Placobranchoidea</taxon>
        <taxon>Plakobranchidae</taxon>
        <taxon>Elysia</taxon>
    </lineage>
</organism>
<accession>A0AAV4F7S6</accession>
<dbReference type="Proteomes" id="UP000762676">
    <property type="component" value="Unassembled WGS sequence"/>
</dbReference>
<name>A0AAV4F7S6_9GAST</name>
<keyword evidence="2" id="KW-1185">Reference proteome</keyword>
<sequence length="136" mass="14899">MVVPTSAVRLVVADQLSDVAGHLLTNGRALVWSEHGVNQSQYDSVQTRTVRLKTSAGLTSGDDVSSHGLVHGGDDVGVEGWVEDRYSMHWMQGRVQGWVEGWVEGRMDHTVCPWPGEADYAVLSQTLTALRVEQRA</sequence>
<proteinExistence type="predicted"/>
<comment type="caution">
    <text evidence="1">The sequence shown here is derived from an EMBL/GenBank/DDBJ whole genome shotgun (WGS) entry which is preliminary data.</text>
</comment>
<dbReference type="EMBL" id="BMAT01000589">
    <property type="protein sequence ID" value="GFR69024.1"/>
    <property type="molecule type" value="Genomic_DNA"/>
</dbReference>
<evidence type="ECO:0000313" key="1">
    <source>
        <dbReference type="EMBL" id="GFR69024.1"/>
    </source>
</evidence>
<evidence type="ECO:0000313" key="2">
    <source>
        <dbReference type="Proteomes" id="UP000762676"/>
    </source>
</evidence>
<reference evidence="1 2" key="1">
    <citation type="journal article" date="2021" name="Elife">
        <title>Chloroplast acquisition without the gene transfer in kleptoplastic sea slugs, Plakobranchus ocellatus.</title>
        <authorList>
            <person name="Maeda T."/>
            <person name="Takahashi S."/>
            <person name="Yoshida T."/>
            <person name="Shimamura S."/>
            <person name="Takaki Y."/>
            <person name="Nagai Y."/>
            <person name="Toyoda A."/>
            <person name="Suzuki Y."/>
            <person name="Arimoto A."/>
            <person name="Ishii H."/>
            <person name="Satoh N."/>
            <person name="Nishiyama T."/>
            <person name="Hasebe M."/>
            <person name="Maruyama T."/>
            <person name="Minagawa J."/>
            <person name="Obokata J."/>
            <person name="Shigenobu S."/>
        </authorList>
    </citation>
    <scope>NUCLEOTIDE SEQUENCE [LARGE SCALE GENOMIC DNA]</scope>
</reference>